<sequence length="214" mass="24813">MTHLMKTPAAPLILDVFDGSRQALRRELRRRRRTLTPRQRQNASKRLCHRLCRLPEIQRARRVALYLPNDGEIDPTPLIDWLRRRGARVYLPVLRPLSHNRLWFVHYHADTPMVTNRYGIPEPQTRHGAHRARRQPAWALDLILLPLVAFDEAGQRIGMGGGFYDRTLAFTRHPGPRPRLIGLAHECQRVEALPNEPWDVPLDAIVSDARVVRP</sequence>
<keyword evidence="3 4" id="KW-0067">ATP-binding</keyword>
<keyword evidence="4" id="KW-0460">Magnesium</keyword>
<dbReference type="SUPFAM" id="SSF100950">
    <property type="entry name" value="NagB/RpiA/CoA transferase-like"/>
    <property type="match status" value="1"/>
</dbReference>
<accession>A0ABV7B5J7</accession>
<dbReference type="NCBIfam" id="TIGR02727">
    <property type="entry name" value="MTHFS_bact"/>
    <property type="match status" value="1"/>
</dbReference>
<name>A0ABV7B5J7_9GAMM</name>
<evidence type="ECO:0000256" key="3">
    <source>
        <dbReference type="ARBA" id="ARBA00022840"/>
    </source>
</evidence>
<dbReference type="EC" id="6.3.3.2" evidence="4"/>
<comment type="catalytic activity">
    <reaction evidence="4">
        <text>(6S)-5-formyl-5,6,7,8-tetrahydrofolate + ATP = (6R)-5,10-methenyltetrahydrofolate + ADP + phosphate</text>
        <dbReference type="Rhea" id="RHEA:10488"/>
        <dbReference type="ChEBI" id="CHEBI:30616"/>
        <dbReference type="ChEBI" id="CHEBI:43474"/>
        <dbReference type="ChEBI" id="CHEBI:57455"/>
        <dbReference type="ChEBI" id="CHEBI:57457"/>
        <dbReference type="ChEBI" id="CHEBI:456216"/>
        <dbReference type="EC" id="6.3.3.2"/>
    </reaction>
</comment>
<dbReference type="PANTHER" id="PTHR23407:SF1">
    <property type="entry name" value="5-FORMYLTETRAHYDROFOLATE CYCLO-LIGASE"/>
    <property type="match status" value="1"/>
</dbReference>
<keyword evidence="4" id="KW-0479">Metal-binding</keyword>
<dbReference type="Pfam" id="PF01812">
    <property type="entry name" value="5-FTHF_cyc-lig"/>
    <property type="match status" value="1"/>
</dbReference>
<proteinExistence type="inferred from homology"/>
<dbReference type="InterPro" id="IPR002698">
    <property type="entry name" value="FTHF_cligase"/>
</dbReference>
<dbReference type="RefSeq" id="WP_379756620.1">
    <property type="nucleotide sequence ID" value="NZ_JBHRSQ010000009.1"/>
</dbReference>
<dbReference type="InterPro" id="IPR024185">
    <property type="entry name" value="FTHF_cligase-like_sf"/>
</dbReference>
<evidence type="ECO:0000313" key="5">
    <source>
        <dbReference type="EMBL" id="MFC2991734.1"/>
    </source>
</evidence>
<dbReference type="EMBL" id="JBHRSQ010000009">
    <property type="protein sequence ID" value="MFC2991734.1"/>
    <property type="molecule type" value="Genomic_DNA"/>
</dbReference>
<keyword evidence="6" id="KW-1185">Reference proteome</keyword>
<dbReference type="Proteomes" id="UP001595386">
    <property type="component" value="Unassembled WGS sequence"/>
</dbReference>
<dbReference type="PANTHER" id="PTHR23407">
    <property type="entry name" value="ATPASE INHIBITOR/5-FORMYLTETRAHYDROFOLATE CYCLO-LIGASE"/>
    <property type="match status" value="1"/>
</dbReference>
<gene>
    <name evidence="5" type="ORF">ACFODV_06780</name>
</gene>
<reference evidence="6" key="1">
    <citation type="journal article" date="2019" name="Int. J. Syst. Evol. Microbiol.">
        <title>The Global Catalogue of Microorganisms (GCM) 10K type strain sequencing project: providing services to taxonomists for standard genome sequencing and annotation.</title>
        <authorList>
            <consortium name="The Broad Institute Genomics Platform"/>
            <consortium name="The Broad Institute Genome Sequencing Center for Infectious Disease"/>
            <person name="Wu L."/>
            <person name="Ma J."/>
        </authorList>
    </citation>
    <scope>NUCLEOTIDE SEQUENCE [LARGE SCALE GENOMIC DNA]</scope>
    <source>
        <strain evidence="6">KCTC 52660</strain>
    </source>
</reference>
<keyword evidence="2 4" id="KW-0547">Nucleotide-binding</keyword>
<dbReference type="InterPro" id="IPR037171">
    <property type="entry name" value="NagB/RpiA_transferase-like"/>
</dbReference>
<organism evidence="5 6">
    <name type="scientific">Halomonas tibetensis</name>
    <dbReference type="NCBI Taxonomy" id="2259590"/>
    <lineage>
        <taxon>Bacteria</taxon>
        <taxon>Pseudomonadati</taxon>
        <taxon>Pseudomonadota</taxon>
        <taxon>Gammaproteobacteria</taxon>
        <taxon>Oceanospirillales</taxon>
        <taxon>Halomonadaceae</taxon>
        <taxon>Halomonas</taxon>
    </lineage>
</organism>
<dbReference type="PIRSF" id="PIRSF006806">
    <property type="entry name" value="FTHF_cligase"/>
    <property type="match status" value="1"/>
</dbReference>
<evidence type="ECO:0000313" key="6">
    <source>
        <dbReference type="Proteomes" id="UP001595386"/>
    </source>
</evidence>
<evidence type="ECO:0000256" key="1">
    <source>
        <dbReference type="ARBA" id="ARBA00010638"/>
    </source>
</evidence>
<dbReference type="GO" id="GO:0030272">
    <property type="term" value="F:5-formyltetrahydrofolate cyclo-ligase activity"/>
    <property type="evidence" value="ECO:0007669"/>
    <property type="project" value="UniProtKB-EC"/>
</dbReference>
<dbReference type="Gene3D" id="3.40.50.10420">
    <property type="entry name" value="NagB/RpiA/CoA transferase-like"/>
    <property type="match status" value="1"/>
</dbReference>
<keyword evidence="5" id="KW-0436">Ligase</keyword>
<comment type="caution">
    <text evidence="5">The sequence shown here is derived from an EMBL/GenBank/DDBJ whole genome shotgun (WGS) entry which is preliminary data.</text>
</comment>
<comment type="cofactor">
    <cofactor evidence="4">
        <name>Mg(2+)</name>
        <dbReference type="ChEBI" id="CHEBI:18420"/>
    </cofactor>
</comment>
<protein>
    <recommendedName>
        <fullName evidence="4">5-formyltetrahydrofolate cyclo-ligase</fullName>
        <ecNumber evidence="4">6.3.3.2</ecNumber>
    </recommendedName>
</protein>
<comment type="similarity">
    <text evidence="1 4">Belongs to the 5-formyltetrahydrofolate cyclo-ligase family.</text>
</comment>
<evidence type="ECO:0000256" key="4">
    <source>
        <dbReference type="RuleBase" id="RU361279"/>
    </source>
</evidence>
<evidence type="ECO:0000256" key="2">
    <source>
        <dbReference type="ARBA" id="ARBA00022741"/>
    </source>
</evidence>